<organism evidence="2 3">
    <name type="scientific">Nocardioides faecalis</name>
    <dbReference type="NCBI Taxonomy" id="2803858"/>
    <lineage>
        <taxon>Bacteria</taxon>
        <taxon>Bacillati</taxon>
        <taxon>Actinomycetota</taxon>
        <taxon>Actinomycetes</taxon>
        <taxon>Propionibacteriales</taxon>
        <taxon>Nocardioidaceae</taxon>
        <taxon>Nocardioides</taxon>
    </lineage>
</organism>
<evidence type="ECO:0000256" key="1">
    <source>
        <dbReference type="SAM" id="Phobius"/>
    </source>
</evidence>
<accession>A0A939BV09</accession>
<keyword evidence="3" id="KW-1185">Reference proteome</keyword>
<evidence type="ECO:0000313" key="3">
    <source>
        <dbReference type="Proteomes" id="UP000663791"/>
    </source>
</evidence>
<comment type="caution">
    <text evidence="2">The sequence shown here is derived from an EMBL/GenBank/DDBJ whole genome shotgun (WGS) entry which is preliminary data.</text>
</comment>
<keyword evidence="1" id="KW-1133">Transmembrane helix</keyword>
<sequence length="50" mass="5347">MSAPLACPGLLGWRCTYPHSRQENLMVKKLVIVALLGLGATAVVKVVKGR</sequence>
<keyword evidence="1" id="KW-0472">Membrane</keyword>
<dbReference type="RefSeq" id="WP_205290353.1">
    <property type="nucleotide sequence ID" value="NZ_CP074406.1"/>
</dbReference>
<evidence type="ECO:0000313" key="2">
    <source>
        <dbReference type="EMBL" id="MBM9459057.1"/>
    </source>
</evidence>
<proteinExistence type="predicted"/>
<feature type="transmembrane region" description="Helical" evidence="1">
    <location>
        <begin position="30"/>
        <end position="47"/>
    </location>
</feature>
<gene>
    <name evidence="2" type="ORF">JK386_04015</name>
</gene>
<dbReference type="Proteomes" id="UP000663791">
    <property type="component" value="Unassembled WGS sequence"/>
</dbReference>
<dbReference type="AlphaFoldDB" id="A0A939BV09"/>
<protein>
    <submittedName>
        <fullName evidence="2">Uncharacterized protein</fullName>
    </submittedName>
</protein>
<dbReference type="EMBL" id="JAERTX010000003">
    <property type="protein sequence ID" value="MBM9459057.1"/>
    <property type="molecule type" value="Genomic_DNA"/>
</dbReference>
<name>A0A939BV09_9ACTN</name>
<reference evidence="2" key="1">
    <citation type="submission" date="2021-01" db="EMBL/GenBank/DDBJ databases">
        <title>Novel species in genus Nocardioides.</title>
        <authorList>
            <person name="Zhang G."/>
        </authorList>
    </citation>
    <scope>NUCLEOTIDE SEQUENCE</scope>
    <source>
        <strain evidence="2">Zg-536</strain>
    </source>
</reference>
<keyword evidence="1" id="KW-0812">Transmembrane</keyword>